<dbReference type="PANTHER" id="PTHR35458:SF8">
    <property type="entry name" value="SLR0650 PROTEIN"/>
    <property type="match status" value="1"/>
</dbReference>
<dbReference type="Proteomes" id="UP000177154">
    <property type="component" value="Unassembled WGS sequence"/>
</dbReference>
<gene>
    <name evidence="2" type="ORF">A2Y49_01540</name>
</gene>
<evidence type="ECO:0000313" key="2">
    <source>
        <dbReference type="EMBL" id="OHB13240.1"/>
    </source>
</evidence>
<dbReference type="AlphaFoldDB" id="A0A1G2UV17"/>
<evidence type="ECO:0000259" key="1">
    <source>
        <dbReference type="Pfam" id="PF01936"/>
    </source>
</evidence>
<reference evidence="2 3" key="1">
    <citation type="journal article" date="2016" name="Nat. Commun.">
        <title>Thousands of microbial genomes shed light on interconnected biogeochemical processes in an aquifer system.</title>
        <authorList>
            <person name="Anantharaman K."/>
            <person name="Brown C.T."/>
            <person name="Hug L.A."/>
            <person name="Sharon I."/>
            <person name="Castelle C.J."/>
            <person name="Probst A.J."/>
            <person name="Thomas B.C."/>
            <person name="Singh A."/>
            <person name="Wilkins M.J."/>
            <person name="Karaoz U."/>
            <person name="Brodie E.L."/>
            <person name="Williams K.H."/>
            <person name="Hubbard S.S."/>
            <person name="Banfield J.F."/>
        </authorList>
    </citation>
    <scope>NUCLEOTIDE SEQUENCE [LARGE SCALE GENOMIC DNA]</scope>
</reference>
<name>A0A1G2UV17_9BACT</name>
<evidence type="ECO:0000313" key="3">
    <source>
        <dbReference type="Proteomes" id="UP000177154"/>
    </source>
</evidence>
<protein>
    <recommendedName>
        <fullName evidence="1">NYN domain-containing protein</fullName>
    </recommendedName>
</protein>
<dbReference type="Pfam" id="PF01936">
    <property type="entry name" value="NYN"/>
    <property type="match status" value="1"/>
</dbReference>
<dbReference type="InterPro" id="IPR047140">
    <property type="entry name" value="LabA"/>
</dbReference>
<dbReference type="EMBL" id="MHWR01000020">
    <property type="protein sequence ID" value="OHB13240.1"/>
    <property type="molecule type" value="Genomic_DNA"/>
</dbReference>
<accession>A0A1G2UV17</accession>
<sequence>MDLHDLKKKFIRDELGIMEEYGRIFSFVDFSNVNKWFENDNQDWNNKLLADNDKISIDLKKLKSFADAFSERVRIYYGEDPKNAGSLSFTYVMRKIFSKRDVQTKDLQKIKHYFEPNEQVPAKYIATDNDGKNYIEIRKSNFDVEISVDAIKMLGHYDTFCIFSGDADFVYLNNFLKKKGKKIIIVKGGFILAKLRESANLIINAQNIKKHVAKITKQRPD</sequence>
<dbReference type="PANTHER" id="PTHR35458">
    <property type="entry name" value="SLR0755 PROTEIN"/>
    <property type="match status" value="1"/>
</dbReference>
<feature type="domain" description="NYN" evidence="1">
    <location>
        <begin position="54"/>
        <end position="199"/>
    </location>
</feature>
<dbReference type="InterPro" id="IPR021139">
    <property type="entry name" value="NYN"/>
</dbReference>
<comment type="caution">
    <text evidence="2">The sequence shown here is derived from an EMBL/GenBank/DDBJ whole genome shotgun (WGS) entry which is preliminary data.</text>
</comment>
<dbReference type="GO" id="GO:0004540">
    <property type="term" value="F:RNA nuclease activity"/>
    <property type="evidence" value="ECO:0007669"/>
    <property type="project" value="InterPro"/>
</dbReference>
<dbReference type="Gene3D" id="3.40.50.1010">
    <property type="entry name" value="5'-nuclease"/>
    <property type="match status" value="1"/>
</dbReference>
<organism evidence="2 3">
    <name type="scientific">Candidatus Zambryskibacteria bacterium RIFCSPLOWO2_12_39_8</name>
    <dbReference type="NCBI Taxonomy" id="1802774"/>
    <lineage>
        <taxon>Bacteria</taxon>
        <taxon>Candidatus Zambryskiibacteriota</taxon>
    </lineage>
</organism>
<proteinExistence type="predicted"/>